<feature type="binding site" evidence="4">
    <location>
        <position position="227"/>
    </location>
    <ligand>
        <name>a divalent metal cation</name>
        <dbReference type="ChEBI" id="CHEBI:60240"/>
        <label>1</label>
    </ligand>
</feature>
<feature type="binding site" evidence="4">
    <location>
        <position position="223"/>
    </location>
    <ligand>
        <name>a divalent metal cation</name>
        <dbReference type="ChEBI" id="CHEBI:60240"/>
        <label>1</label>
    </ligand>
</feature>
<keyword evidence="8" id="KW-1185">Reference proteome</keyword>
<accession>A0A4R3JNC5</accession>
<dbReference type="GO" id="GO:0046872">
    <property type="term" value="F:metal ion binding"/>
    <property type="evidence" value="ECO:0007669"/>
    <property type="project" value="UniProtKB-KW"/>
</dbReference>
<dbReference type="InterPro" id="IPR036069">
    <property type="entry name" value="DUF34/NIF3_sf"/>
</dbReference>
<evidence type="ECO:0000256" key="2">
    <source>
        <dbReference type="ARBA" id="ARBA00022112"/>
    </source>
</evidence>
<sequence length="259" mass="29124">MLCKELTEKIEEVYPVSYACEWDNVGLLVGRANKEVKSVYLALDVTEEVIQEAVRVKADLLITHHPLIFKGLKKISDQDFIGNRVVQLLQHDISYYAMHTNYDVLRMADLAANRLGLQSIEVLEQTEPKEPEKGIGKSGQFASAMTVRECCELVKERFALSHIKVFGDLDRKIQRVAVCPGSGKSVIGEAIRKKAEVLITGDIDHHSGIDAEAQGLTIMDAGHYGMEHIFIEDMRKFLEERFEKLDIKCAPISHPFSVV</sequence>
<evidence type="ECO:0000256" key="4">
    <source>
        <dbReference type="PIRSR" id="PIRSR602678-1"/>
    </source>
</evidence>
<comment type="caution">
    <text evidence="6">The sequence shown here is derived from an EMBL/GenBank/DDBJ whole genome shotgun (WGS) entry which is preliminary data.</text>
</comment>
<dbReference type="PANTHER" id="PTHR13799">
    <property type="entry name" value="NGG1 INTERACTING FACTOR 3"/>
    <property type="match status" value="1"/>
</dbReference>
<comment type="similarity">
    <text evidence="1">Belongs to the GTP cyclohydrolase I type 2/NIF3 family.</text>
</comment>
<keyword evidence="3 4" id="KW-0479">Metal-binding</keyword>
<protein>
    <recommendedName>
        <fullName evidence="2">GTP cyclohydrolase 1 type 2 homolog</fullName>
    </recommendedName>
</protein>
<dbReference type="AlphaFoldDB" id="A0A4R3JNC5"/>
<evidence type="ECO:0000256" key="1">
    <source>
        <dbReference type="ARBA" id="ARBA00006964"/>
    </source>
</evidence>
<evidence type="ECO:0000313" key="6">
    <source>
        <dbReference type="EMBL" id="TCS68010.1"/>
    </source>
</evidence>
<dbReference type="EMBL" id="SLZV01000012">
    <property type="protein sequence ID" value="TCS68010.1"/>
    <property type="molecule type" value="Genomic_DNA"/>
</dbReference>
<evidence type="ECO:0000313" key="8">
    <source>
        <dbReference type="Proteomes" id="UP000702954"/>
    </source>
</evidence>
<dbReference type="InterPro" id="IPR002678">
    <property type="entry name" value="DUF34/NIF3"/>
</dbReference>
<dbReference type="Gene3D" id="3.40.1390.30">
    <property type="entry name" value="NIF3 (NGG1p interacting factor 3)-like"/>
    <property type="match status" value="2"/>
</dbReference>
<reference evidence="6 7" key="2">
    <citation type="submission" date="2019-03" db="EMBL/GenBank/DDBJ databases">
        <title>Genomic Encyclopedia of Type Strains, Phase IV (KMG-IV): sequencing the most valuable type-strain genomes for metagenomic binning, comparative biology and taxonomic classification.</title>
        <authorList>
            <person name="Goeker M."/>
        </authorList>
    </citation>
    <scope>NUCLEOTIDE SEQUENCE [LARGE SCALE GENOMIC DNA]</scope>
    <source>
        <strain evidence="6 7">DSM 103426</strain>
    </source>
</reference>
<evidence type="ECO:0000256" key="3">
    <source>
        <dbReference type="ARBA" id="ARBA00022723"/>
    </source>
</evidence>
<feature type="binding site" evidence="4">
    <location>
        <position position="64"/>
    </location>
    <ligand>
        <name>a divalent metal cation</name>
        <dbReference type="ChEBI" id="CHEBI:60240"/>
        <label>2</label>
    </ligand>
</feature>
<proteinExistence type="inferred from homology"/>
<dbReference type="Proteomes" id="UP000702954">
    <property type="component" value="Unassembled WGS sequence"/>
</dbReference>
<feature type="binding site" evidence="4">
    <location>
        <position position="65"/>
    </location>
    <ligand>
        <name>a divalent metal cation</name>
        <dbReference type="ChEBI" id="CHEBI:60240"/>
        <label>1</label>
    </ligand>
</feature>
<dbReference type="RefSeq" id="WP_008976131.1">
    <property type="nucleotide sequence ID" value="NZ_BHEO01000008.1"/>
</dbReference>
<organism evidence="6 7">
    <name type="scientific">Faecalimonas umbilicata</name>
    <dbReference type="NCBI Taxonomy" id="1912855"/>
    <lineage>
        <taxon>Bacteria</taxon>
        <taxon>Bacillati</taxon>
        <taxon>Bacillota</taxon>
        <taxon>Clostridia</taxon>
        <taxon>Lachnospirales</taxon>
        <taxon>Lachnospiraceae</taxon>
        <taxon>Faecalimonas</taxon>
    </lineage>
</organism>
<dbReference type="EMBL" id="BHEO01000008">
    <property type="protein sequence ID" value="GBU05511.1"/>
    <property type="molecule type" value="Genomic_DNA"/>
</dbReference>
<reference evidence="5 8" key="1">
    <citation type="journal article" date="2018" name="Int. J. Syst. Evol. Microbiol.">
        <title>Draft Genome Sequence of Faecalimonas umbilicata JCM 30896T, an Acetate-Producing Bacterium Isolated from Human Feces.</title>
        <authorList>
            <person name="Sakamoto M."/>
            <person name="Ikeyama N."/>
            <person name="Yuki M."/>
            <person name="Ohkuma M."/>
        </authorList>
    </citation>
    <scope>NUCLEOTIDE SEQUENCE [LARGE SCALE GENOMIC DNA]</scope>
    <source>
        <strain evidence="5 8">EGH7</strain>
    </source>
</reference>
<evidence type="ECO:0000313" key="5">
    <source>
        <dbReference type="EMBL" id="GBU05511.1"/>
    </source>
</evidence>
<dbReference type="FunFam" id="3.40.1390.30:FF:000001">
    <property type="entry name" value="GTP cyclohydrolase 1 type 2"/>
    <property type="match status" value="1"/>
</dbReference>
<evidence type="ECO:0000313" key="7">
    <source>
        <dbReference type="Proteomes" id="UP000294613"/>
    </source>
</evidence>
<dbReference type="Proteomes" id="UP000294613">
    <property type="component" value="Unassembled WGS sequence"/>
</dbReference>
<dbReference type="NCBIfam" id="TIGR00486">
    <property type="entry name" value="YbgI_SA1388"/>
    <property type="match status" value="1"/>
</dbReference>
<dbReference type="GO" id="GO:0005737">
    <property type="term" value="C:cytoplasm"/>
    <property type="evidence" value="ECO:0007669"/>
    <property type="project" value="TreeGrafter"/>
</dbReference>
<feature type="binding site" evidence="4">
    <location>
        <position position="103"/>
    </location>
    <ligand>
        <name>a divalent metal cation</name>
        <dbReference type="ChEBI" id="CHEBI:60240"/>
        <label>1</label>
    </ligand>
</feature>
<dbReference type="PANTHER" id="PTHR13799:SF14">
    <property type="entry name" value="GTP CYCLOHYDROLASE 1 TYPE 2 HOMOLOG"/>
    <property type="match status" value="1"/>
</dbReference>
<dbReference type="SUPFAM" id="SSF102705">
    <property type="entry name" value="NIF3 (NGG1p interacting factor 3)-like"/>
    <property type="match status" value="1"/>
</dbReference>
<name>A0A4R3JNC5_9FIRM</name>
<dbReference type="Pfam" id="PF01784">
    <property type="entry name" value="DUF34_NIF3"/>
    <property type="match status" value="1"/>
</dbReference>
<gene>
    <name evidence="6" type="ORF">EDD74_11248</name>
    <name evidence="5" type="ORF">FAEUMB_20520</name>
</gene>